<keyword evidence="3" id="KW-1185">Reference proteome</keyword>
<reference evidence="2 3" key="1">
    <citation type="journal article" date="2023" name="Plants (Basel)">
        <title>Bridging the Gap: Combining Genomics and Transcriptomics Approaches to Understand Stylosanthes scabra, an Orphan Legume from the Brazilian Caatinga.</title>
        <authorList>
            <person name="Ferreira-Neto J.R.C."/>
            <person name="da Silva M.D."/>
            <person name="Binneck E."/>
            <person name="de Melo N.F."/>
            <person name="da Silva R.H."/>
            <person name="de Melo A.L.T.M."/>
            <person name="Pandolfi V."/>
            <person name="Bustamante F.O."/>
            <person name="Brasileiro-Vidal A.C."/>
            <person name="Benko-Iseppon A.M."/>
        </authorList>
    </citation>
    <scope>NUCLEOTIDE SEQUENCE [LARGE SCALE GENOMIC DNA]</scope>
    <source>
        <tissue evidence="2">Leaves</tissue>
    </source>
</reference>
<protein>
    <submittedName>
        <fullName evidence="2">Uncharacterized protein</fullName>
    </submittedName>
</protein>
<gene>
    <name evidence="2" type="ORF">PIB30_031726</name>
</gene>
<dbReference type="Proteomes" id="UP001341840">
    <property type="component" value="Unassembled WGS sequence"/>
</dbReference>
<dbReference type="PANTHER" id="PTHR11017">
    <property type="entry name" value="LEUCINE-RICH REPEAT-CONTAINING PROTEIN"/>
    <property type="match status" value="1"/>
</dbReference>
<evidence type="ECO:0000313" key="3">
    <source>
        <dbReference type="Proteomes" id="UP001341840"/>
    </source>
</evidence>
<dbReference type="InterPro" id="IPR044974">
    <property type="entry name" value="Disease_R_plants"/>
</dbReference>
<evidence type="ECO:0000256" key="1">
    <source>
        <dbReference type="SAM" id="Coils"/>
    </source>
</evidence>
<feature type="coiled-coil region" evidence="1">
    <location>
        <begin position="601"/>
        <end position="635"/>
    </location>
</feature>
<keyword evidence="1" id="KW-0175">Coiled coil</keyword>
<accession>A0ABU6TCR0</accession>
<evidence type="ECO:0000313" key="2">
    <source>
        <dbReference type="EMBL" id="MED6146134.1"/>
    </source>
</evidence>
<organism evidence="2 3">
    <name type="scientific">Stylosanthes scabra</name>
    <dbReference type="NCBI Taxonomy" id="79078"/>
    <lineage>
        <taxon>Eukaryota</taxon>
        <taxon>Viridiplantae</taxon>
        <taxon>Streptophyta</taxon>
        <taxon>Embryophyta</taxon>
        <taxon>Tracheophyta</taxon>
        <taxon>Spermatophyta</taxon>
        <taxon>Magnoliopsida</taxon>
        <taxon>eudicotyledons</taxon>
        <taxon>Gunneridae</taxon>
        <taxon>Pentapetalae</taxon>
        <taxon>rosids</taxon>
        <taxon>fabids</taxon>
        <taxon>Fabales</taxon>
        <taxon>Fabaceae</taxon>
        <taxon>Papilionoideae</taxon>
        <taxon>50 kb inversion clade</taxon>
        <taxon>dalbergioids sensu lato</taxon>
        <taxon>Dalbergieae</taxon>
        <taxon>Pterocarpus clade</taxon>
        <taxon>Stylosanthes</taxon>
    </lineage>
</organism>
<dbReference type="SUPFAM" id="SSF52058">
    <property type="entry name" value="L domain-like"/>
    <property type="match status" value="1"/>
</dbReference>
<name>A0ABU6TCR0_9FABA</name>
<dbReference type="EMBL" id="JASCZI010090758">
    <property type="protein sequence ID" value="MED6146134.1"/>
    <property type="molecule type" value="Genomic_DNA"/>
</dbReference>
<dbReference type="PANTHER" id="PTHR11017:SF219">
    <property type="entry name" value="ARCHAEAL ATPASE"/>
    <property type="match status" value="1"/>
</dbReference>
<dbReference type="InterPro" id="IPR032675">
    <property type="entry name" value="LRR_dom_sf"/>
</dbReference>
<comment type="caution">
    <text evidence="2">The sequence shown here is derived from an EMBL/GenBank/DDBJ whole genome shotgun (WGS) entry which is preliminary data.</text>
</comment>
<proteinExistence type="predicted"/>
<sequence length="664" mass="76099">MLVLQENIGTNEIELIFLEAPMSKVIDWDGEAFRKMGNLKALIIKSGNFFNGPNHLPNSLRVLEWRGYPSHSLPADFHPRKLCILKLPHNCFTPLPLVKLLKEFVDMTVLDFSWNDWITDIPDVSSAPNLKEFHIACCYNLVKIDESVGFLSKLSVLEVQDKLFGIFLSGFPNLNQLSLSFCNITILPSCIKNCHLLRFLRLTGCKNLQEIKGIPPNIIRLEAIRCTSLSCSSKGILLNKEVHESVGKKRFILPGKSIPSWFENQSSGQPISFWFRNKFPAMSLCFLFKESTYCMDNIVPQLKLVSNDWHIFHDKIYKNHDGHIWIYDLEDNPDQVFQHNEWNQAVLSLSKGNIEKQVSLSPEEWGSIAIGVHIIKERSNMDDIKFSDPLLDNHHVHDLGLSLPPPPPLSDNFKWDRGQIVIRVYGPPKTSIIQYLGSELLSNTPSAGKAKEEEEDDDNDEMDAFYDSLDGATIPMLSNSHEKLVTTTPSDEEIRQALRSVQRFLSHDASVLLDPELCSILKANLDCLSKLSADHGGISREMSKVISEASQFLIHWSRDYTNAHTKVDYIMSQLERADELEMSLESNKKRYLEVVASRKRKREIFEEGKTIKAELDELRKNVSQWEHEHTLAKKTQATLIVEWSRLRETFFQNIEKDRNLEELE</sequence>
<dbReference type="Gene3D" id="3.80.10.10">
    <property type="entry name" value="Ribonuclease Inhibitor"/>
    <property type="match status" value="1"/>
</dbReference>